<dbReference type="EMBL" id="PXXO01000004">
    <property type="protein sequence ID" value="PSJ06331.1"/>
    <property type="molecule type" value="Genomic_DNA"/>
</dbReference>
<evidence type="ECO:0000313" key="1">
    <source>
        <dbReference type="EMBL" id="PSJ06331.1"/>
    </source>
</evidence>
<gene>
    <name evidence="1" type="ORF">C7K55_05285</name>
</gene>
<dbReference type="SUPFAM" id="SSF111038">
    <property type="entry name" value="YjbQ-like"/>
    <property type="match status" value="1"/>
</dbReference>
<dbReference type="PANTHER" id="PTHR30615:SF16">
    <property type="entry name" value="SECONDARY THIAMINE-PHOSPHATE SYNTHASE ENZYME"/>
    <property type="match status" value="1"/>
</dbReference>
<dbReference type="OrthoDB" id="9801725at2"/>
<accession>A0A2P7MYR6</accession>
<protein>
    <recommendedName>
        <fullName evidence="3">Secondary thiamine-phosphate synthase enzyme</fullName>
    </recommendedName>
</protein>
<reference evidence="1 2" key="1">
    <citation type="journal article" date="2018" name="Environ. Microbiol.">
        <title>Ecological and genomic features of two widespread freshwater picocyanobacteria.</title>
        <authorList>
            <person name="Cabello-Yeves P.J."/>
            <person name="Picazo A."/>
            <person name="Camacho A."/>
            <person name="Callieri C."/>
            <person name="Rosselli R."/>
            <person name="Roda-Garcia J.J."/>
            <person name="Coutinho F.H."/>
            <person name="Rodriguez-Valera F."/>
        </authorList>
    </citation>
    <scope>NUCLEOTIDE SEQUENCE [LARGE SCALE GENOMIC DNA]</scope>
    <source>
        <strain evidence="1 2">Tous</strain>
    </source>
</reference>
<dbReference type="Pfam" id="PF01894">
    <property type="entry name" value="YjbQ"/>
    <property type="match status" value="1"/>
</dbReference>
<dbReference type="Proteomes" id="UP000243002">
    <property type="component" value="Unassembled WGS sequence"/>
</dbReference>
<proteinExistence type="predicted"/>
<evidence type="ECO:0000313" key="2">
    <source>
        <dbReference type="Proteomes" id="UP000243002"/>
    </source>
</evidence>
<dbReference type="InterPro" id="IPR001602">
    <property type="entry name" value="UPF0047_YjbQ-like"/>
</dbReference>
<dbReference type="Gene3D" id="2.60.120.460">
    <property type="entry name" value="YjbQ-like"/>
    <property type="match status" value="1"/>
</dbReference>
<dbReference type="InterPro" id="IPR035917">
    <property type="entry name" value="YjbQ-like_sf"/>
</dbReference>
<keyword evidence="2" id="KW-1185">Reference proteome</keyword>
<dbReference type="PANTHER" id="PTHR30615">
    <property type="entry name" value="UNCHARACTERIZED PROTEIN YJBQ-RELATED"/>
    <property type="match status" value="1"/>
</dbReference>
<dbReference type="RefSeq" id="WP_106502366.1">
    <property type="nucleotide sequence ID" value="NZ_PXXO01000004.1"/>
</dbReference>
<sequence length="153" mass="16491">MVTFHSTRLERTTTANISCDDISADLQAFVDATGIRNGLLVAAGQHTTTALVVNEAEERLLGDIERHFLALTPPDRPYAHNDLHLRPGIPADEPRNAHAHLIALKLGNHLTLPVVDGRLGLGRYQAVLLVELDGPRQRQVLLQLCGDGSGVGG</sequence>
<organism evidence="1 2">
    <name type="scientific">Cyanobium usitatum str. Tous</name>
    <dbReference type="NCBI Taxonomy" id="2116684"/>
    <lineage>
        <taxon>Bacteria</taxon>
        <taxon>Bacillati</taxon>
        <taxon>Cyanobacteriota</taxon>
        <taxon>Cyanophyceae</taxon>
        <taxon>Synechococcales</taxon>
        <taxon>Prochlorococcaceae</taxon>
        <taxon>Cyanobium</taxon>
    </lineage>
</organism>
<name>A0A2P7MYR6_9CYAN</name>
<dbReference type="NCBIfam" id="TIGR00149">
    <property type="entry name" value="TIGR00149_YjbQ"/>
    <property type="match status" value="1"/>
</dbReference>
<comment type="caution">
    <text evidence="1">The sequence shown here is derived from an EMBL/GenBank/DDBJ whole genome shotgun (WGS) entry which is preliminary data.</text>
</comment>
<evidence type="ECO:0008006" key="3">
    <source>
        <dbReference type="Google" id="ProtNLM"/>
    </source>
</evidence>
<dbReference type="PIRSF" id="PIRSF004681">
    <property type="entry name" value="UCP004681"/>
    <property type="match status" value="1"/>
</dbReference>
<dbReference type="AlphaFoldDB" id="A0A2P7MYR6"/>